<reference evidence="3 4" key="1">
    <citation type="submission" date="2016-02" db="EMBL/GenBank/DDBJ databases">
        <authorList>
            <person name="Wen L."/>
            <person name="He K."/>
            <person name="Yang H."/>
        </authorList>
    </citation>
    <scope>NUCLEOTIDE SEQUENCE [LARGE SCALE GENOMIC DNA]</scope>
    <source>
        <strain evidence="3 4">CV41</strain>
    </source>
</reference>
<gene>
    <name evidence="3" type="ORF">AXK12_00065</name>
</gene>
<dbReference type="Gene3D" id="1.10.287.1490">
    <property type="match status" value="1"/>
</dbReference>
<dbReference type="InterPro" id="IPR052945">
    <property type="entry name" value="Mitotic_Regulator"/>
</dbReference>
<dbReference type="SMART" id="SM00671">
    <property type="entry name" value="SEL1"/>
    <property type="match status" value="5"/>
</dbReference>
<evidence type="ECO:0000256" key="1">
    <source>
        <dbReference type="SAM" id="Coils"/>
    </source>
</evidence>
<dbReference type="EMBL" id="LSZP01000034">
    <property type="protein sequence ID" value="KXU35844.1"/>
    <property type="molecule type" value="Genomic_DNA"/>
</dbReference>
<accession>A0A139SMX4</accession>
<evidence type="ECO:0000256" key="2">
    <source>
        <dbReference type="SAM" id="MobiDB-lite"/>
    </source>
</evidence>
<evidence type="ECO:0000313" key="4">
    <source>
        <dbReference type="Proteomes" id="UP000071392"/>
    </source>
</evidence>
<feature type="compositionally biased region" description="Basic and acidic residues" evidence="2">
    <location>
        <begin position="480"/>
        <end position="491"/>
    </location>
</feature>
<sequence length="1534" mass="164716">MTTSRRLLLSSTLAGFLLLLTVLLIVPGRAQQQPAAATLAELHERAAADDPEALFLLGSLYETGQAGGADLPKAAQYYRRAADLGLPHAQFNLGNMYASGHGVAADPFESILWLRRAADAGLPEAQFNLAVAYEQGHGVRADLGTAKRWYERAAEQDYPEALYNLAMMYEDGHGVAKNDTRAAELYQRAARQGYGAAQNNYGIMLAEGRGGLAANLVDAYAWLSLSSEQSGRTQGRDLVAQHLNNEQRAAATRRLAQLKSELTGEPIPTPALVPSEAPAIQVASLNESAPVAQVAAAPDARATTAHQMNQPVAVPEPRSSGVRPKPAAQPSFPRPGSPAARVAADREAQQAPSGQVAASAAAPTPSATAAAQAPIPEPRSTGRRTPPPVAVPTSRPINASAAPTVAVTAPGVSSGAVTAPVVSSGGVNTAAATSAKIKELEAANAALNDEVKRSTIQLSTLYRELTAAKDALAKAQGNAKDARPTGARQEEASSTLAELRAANAKLLAENNQLTQQVAQAKQGSRDVPTTSARQTKGAAPSSSADSRELAKLEAENKELRADLESATRTLTTLQRQTKSAARPAAGSVAQVDNTKAIAAAVEREAAKYNRRIDDLLADSRRLADENRELSQKLQSATLALSTAPASHEIEHLQEANASLTEELKRAKHAATLAREQAESRVSSVSGETARLNRRIEELNANAQKLAAQNRDLADQVQSAKLALASTVPAAELRSLEGEKDVLRAEIDRLKSERSQAQSLVATTSDEKNRISRELTELRSTNQRLSTQIEELRQQSQSAAMRLASAVPASEAQQLQSQNASLSDQLARATGELDSLRRELRETGASAETKLQLAVAAAVDAASSKHRRELDELQATNARLLAENRSLNEAKQSSSRALATSVPAEQLRLLEAEKTRLLNELRRAEQERDQIQARSSSAMLAQAENHRQIEELTATNEQLSAQTRDLEARLAAAQQSATSGAASASELQRLEREKSALLAEVSRLRTAESQLASTSTETAELNRRVQELSANSDRLLAQNRDLETQLKLAKQAVATGSASAADLRRLETEKATLAAELNRLKSAGASTETQLATAANQSAELNRRVQELSANSERLAARNRELETQVNMAKQAVALTVPVADFKRLEAQHETLTAQLARSQQTIDGLQSALAKAESTQANTAREFQTRLASAVDAEASKAHSQVEQLLASTQQLTAQNRELAAQVHTLRSTLAASVPADRLQELEAEKALAQAELDRAKNESALQLQIAEQKANKANSELSALSRQVEQLAGERQQLVNDNLALSNQVQLAQLNLAASVPADELKRIESEKALLEMNLKRMQLEHEQTQARFAEVANSANDHRRQLDELRANSNRLLSENRDLAQRLHAQEVALAAAPLPETVKKLESEKALLANALDRAKREHDLYRQLSEARAAAAKAATELASHHRENGTGGDDQLARMVETLREQNTALRQKNDRLSAMALEMANMRANAASAYATGSSAASPSDAEALRRRILELEKQLLEERVTTTRYGN</sequence>
<feature type="compositionally biased region" description="Low complexity" evidence="2">
    <location>
        <begin position="296"/>
        <end position="305"/>
    </location>
</feature>
<feature type="region of interest" description="Disordered" evidence="2">
    <location>
        <begin position="476"/>
        <end position="495"/>
    </location>
</feature>
<feature type="compositionally biased region" description="Low complexity" evidence="2">
    <location>
        <begin position="349"/>
        <end position="374"/>
    </location>
</feature>
<feature type="compositionally biased region" description="Polar residues" evidence="2">
    <location>
        <begin position="515"/>
        <end position="544"/>
    </location>
</feature>
<dbReference type="InterPro" id="IPR011990">
    <property type="entry name" value="TPR-like_helical_dom_sf"/>
</dbReference>
<dbReference type="Proteomes" id="UP000071392">
    <property type="component" value="Unassembled WGS sequence"/>
</dbReference>
<dbReference type="STRING" id="1548208.AXK12_00065"/>
<dbReference type="Pfam" id="PF08238">
    <property type="entry name" value="Sel1"/>
    <property type="match status" value="5"/>
</dbReference>
<dbReference type="PANTHER" id="PTHR43628">
    <property type="entry name" value="ACTIVATOR OF C KINASE PROTEIN 1-RELATED"/>
    <property type="match status" value="1"/>
</dbReference>
<organism evidence="3 4">
    <name type="scientific">Cephaloticoccus capnophilus</name>
    <dbReference type="NCBI Taxonomy" id="1548208"/>
    <lineage>
        <taxon>Bacteria</taxon>
        <taxon>Pseudomonadati</taxon>
        <taxon>Verrucomicrobiota</taxon>
        <taxon>Opitutia</taxon>
        <taxon>Opitutales</taxon>
        <taxon>Opitutaceae</taxon>
        <taxon>Cephaloticoccus</taxon>
    </lineage>
</organism>
<feature type="coiled-coil region" evidence="1">
    <location>
        <begin position="1461"/>
        <end position="1528"/>
    </location>
</feature>
<dbReference type="OrthoDB" id="176565at2"/>
<dbReference type="RefSeq" id="WP_068711732.1">
    <property type="nucleotide sequence ID" value="NZ_LSZP01000034.1"/>
</dbReference>
<name>A0A139SMX4_9BACT</name>
<proteinExistence type="predicted"/>
<evidence type="ECO:0000313" key="3">
    <source>
        <dbReference type="EMBL" id="KXU35844.1"/>
    </source>
</evidence>
<feature type="coiled-coil region" evidence="1">
    <location>
        <begin position="1202"/>
        <end position="1421"/>
    </location>
</feature>
<keyword evidence="4" id="KW-1185">Reference proteome</keyword>
<protein>
    <submittedName>
        <fullName evidence="3">Uncharacterized protein</fullName>
    </submittedName>
</protein>
<comment type="caution">
    <text evidence="3">The sequence shown here is derived from an EMBL/GenBank/DDBJ whole genome shotgun (WGS) entry which is preliminary data.</text>
</comment>
<keyword evidence="1" id="KW-0175">Coiled coil</keyword>
<dbReference type="PANTHER" id="PTHR43628:SF1">
    <property type="entry name" value="CHITIN SYNTHASE REGULATORY FACTOR 2-RELATED"/>
    <property type="match status" value="1"/>
</dbReference>
<dbReference type="Gene3D" id="1.25.40.10">
    <property type="entry name" value="Tetratricopeptide repeat domain"/>
    <property type="match status" value="1"/>
</dbReference>
<feature type="region of interest" description="Disordered" evidence="2">
    <location>
        <begin position="296"/>
        <end position="397"/>
    </location>
</feature>
<feature type="region of interest" description="Disordered" evidence="2">
    <location>
        <begin position="515"/>
        <end position="550"/>
    </location>
</feature>
<dbReference type="InterPro" id="IPR006597">
    <property type="entry name" value="Sel1-like"/>
</dbReference>
<dbReference type="SUPFAM" id="SSF81901">
    <property type="entry name" value="HCP-like"/>
    <property type="match status" value="1"/>
</dbReference>